<evidence type="ECO:0000313" key="5">
    <source>
        <dbReference type="Proteomes" id="UP000228906"/>
    </source>
</evidence>
<keyword evidence="2" id="KW-0547">Nucleotide-binding</keyword>
<dbReference type="Gene3D" id="3.30.1490.20">
    <property type="entry name" value="ATP-grasp fold, A domain"/>
    <property type="match status" value="1"/>
</dbReference>
<keyword evidence="1" id="KW-0436">Ligase</keyword>
<evidence type="ECO:0000313" key="4">
    <source>
        <dbReference type="EMBL" id="PIR91573.1"/>
    </source>
</evidence>
<keyword evidence="3" id="KW-0067">ATP-binding</keyword>
<reference evidence="5" key="1">
    <citation type="submission" date="2017-09" db="EMBL/GenBank/DDBJ databases">
        <title>Depth-based differentiation of microbial function through sediment-hosted aquifers and enrichment of novel symbionts in the deep terrestrial subsurface.</title>
        <authorList>
            <person name="Probst A.J."/>
            <person name="Ladd B."/>
            <person name="Jarett J.K."/>
            <person name="Geller-Mcgrath D.E."/>
            <person name="Sieber C.M.K."/>
            <person name="Emerson J.B."/>
            <person name="Anantharaman K."/>
            <person name="Thomas B.C."/>
            <person name="Malmstrom R."/>
            <person name="Stieglmeier M."/>
            <person name="Klingl A."/>
            <person name="Woyke T."/>
            <person name="Ryan C.M."/>
            <person name="Banfield J.F."/>
        </authorList>
    </citation>
    <scope>NUCLEOTIDE SEQUENCE [LARGE SCALE GENOMIC DNA]</scope>
</reference>
<dbReference type="EMBL" id="PFAV01000029">
    <property type="protein sequence ID" value="PIR91573.1"/>
    <property type="molecule type" value="Genomic_DNA"/>
</dbReference>
<dbReference type="PANTHER" id="PTHR43334:SF1">
    <property type="entry name" value="3-HYDROXYPROPIONATE--COA LIGASE [ADP-FORMING]"/>
    <property type="match status" value="1"/>
</dbReference>
<feature type="non-terminal residue" evidence="4">
    <location>
        <position position="1"/>
    </location>
</feature>
<dbReference type="InterPro" id="IPR013815">
    <property type="entry name" value="ATP_grasp_subdomain_1"/>
</dbReference>
<dbReference type="SUPFAM" id="SSF56059">
    <property type="entry name" value="Glutathione synthetase ATP-binding domain-like"/>
    <property type="match status" value="1"/>
</dbReference>
<sequence>LLKKYQIPLVESLLIENAEQAVVFAGKVGYPVVLKLISSDVLHKVDKGLVKLNLQNEQQLGAAWKELRSFLPGRSEAPSSSFQVVIQKQAAGVELFMGMKRDKSFGPVVSFGLGGIFVEVLNDIVLGLCPLDKNQAREMIKKIKGYKILQGYRGQPKIDIEKLADILAGVSRLAMENESIKEIDFNPLFADGNNIIVADAKII</sequence>
<dbReference type="GO" id="GO:0016874">
    <property type="term" value="F:ligase activity"/>
    <property type="evidence" value="ECO:0007669"/>
    <property type="project" value="UniProtKB-KW"/>
</dbReference>
<accession>A0A2H0UXN6</accession>
<evidence type="ECO:0000256" key="3">
    <source>
        <dbReference type="ARBA" id="ARBA00022840"/>
    </source>
</evidence>
<dbReference type="AlphaFoldDB" id="A0A2H0UXN6"/>
<organism evidence="4 5">
    <name type="scientific">bacterium (Candidatus Gribaldobacteria) CG10_big_fil_rev_8_21_14_0_10_41_12</name>
    <dbReference type="NCBI Taxonomy" id="2014277"/>
    <lineage>
        <taxon>Bacteria</taxon>
        <taxon>Candidatus Gribaldobacteria</taxon>
    </lineage>
</organism>
<dbReference type="Pfam" id="PF13549">
    <property type="entry name" value="ATP-grasp_5"/>
    <property type="match status" value="1"/>
</dbReference>
<comment type="caution">
    <text evidence="4">The sequence shown here is derived from an EMBL/GenBank/DDBJ whole genome shotgun (WGS) entry which is preliminary data.</text>
</comment>
<proteinExistence type="predicted"/>
<gene>
    <name evidence="4" type="ORF">COU03_01690</name>
</gene>
<dbReference type="InterPro" id="IPR051538">
    <property type="entry name" value="Acyl-CoA_Synth/Transferase"/>
</dbReference>
<evidence type="ECO:0000256" key="2">
    <source>
        <dbReference type="ARBA" id="ARBA00022741"/>
    </source>
</evidence>
<dbReference type="Gene3D" id="3.30.470.20">
    <property type="entry name" value="ATP-grasp fold, B domain"/>
    <property type="match status" value="1"/>
</dbReference>
<dbReference type="Proteomes" id="UP000228906">
    <property type="component" value="Unassembled WGS sequence"/>
</dbReference>
<protein>
    <submittedName>
        <fullName evidence="4">Acetyl-CoA synthetase</fullName>
    </submittedName>
</protein>
<dbReference type="PANTHER" id="PTHR43334">
    <property type="entry name" value="ACETATE--COA LIGASE [ADP-FORMING]"/>
    <property type="match status" value="1"/>
</dbReference>
<name>A0A2H0UXN6_9BACT</name>
<dbReference type="GO" id="GO:0005524">
    <property type="term" value="F:ATP binding"/>
    <property type="evidence" value="ECO:0007669"/>
    <property type="project" value="UniProtKB-KW"/>
</dbReference>
<evidence type="ECO:0000256" key="1">
    <source>
        <dbReference type="ARBA" id="ARBA00022598"/>
    </source>
</evidence>